<keyword evidence="3" id="KW-0328">Glycosyltransferase</keyword>
<dbReference type="RefSeq" id="WP_109924278.1">
    <property type="nucleotide sequence ID" value="NZ_QGNZ01000001.1"/>
</dbReference>
<feature type="domain" description="Glycosyltransferase RgtA/B/C/D-like" evidence="9">
    <location>
        <begin position="53"/>
        <end position="213"/>
    </location>
</feature>
<feature type="transmembrane region" description="Helical" evidence="8">
    <location>
        <begin position="105"/>
        <end position="123"/>
    </location>
</feature>
<feature type="transmembrane region" description="Helical" evidence="8">
    <location>
        <begin position="194"/>
        <end position="215"/>
    </location>
</feature>
<feature type="transmembrane region" description="Helical" evidence="8">
    <location>
        <begin position="242"/>
        <end position="264"/>
    </location>
</feature>
<evidence type="ECO:0000256" key="8">
    <source>
        <dbReference type="SAM" id="Phobius"/>
    </source>
</evidence>
<evidence type="ECO:0000256" key="3">
    <source>
        <dbReference type="ARBA" id="ARBA00022676"/>
    </source>
</evidence>
<evidence type="ECO:0000256" key="2">
    <source>
        <dbReference type="ARBA" id="ARBA00022475"/>
    </source>
</evidence>
<feature type="transmembrane region" description="Helical" evidence="8">
    <location>
        <begin position="151"/>
        <end position="182"/>
    </location>
</feature>
<keyword evidence="7 8" id="KW-0472">Membrane</keyword>
<feature type="transmembrane region" description="Helical" evidence="8">
    <location>
        <begin position="82"/>
        <end position="99"/>
    </location>
</feature>
<dbReference type="PANTHER" id="PTHR33908">
    <property type="entry name" value="MANNOSYLTRANSFERASE YKCB-RELATED"/>
    <property type="match status" value="1"/>
</dbReference>
<protein>
    <recommendedName>
        <fullName evidence="9">Glycosyltransferase RgtA/B/C/D-like domain-containing protein</fullName>
    </recommendedName>
</protein>
<proteinExistence type="predicted"/>
<keyword evidence="6 8" id="KW-1133">Transmembrane helix</keyword>
<comment type="subcellular location">
    <subcellularLocation>
        <location evidence="1">Cell membrane</location>
        <topology evidence="1">Multi-pass membrane protein</topology>
    </subcellularLocation>
</comment>
<reference evidence="10 11" key="1">
    <citation type="submission" date="2018-05" db="EMBL/GenBank/DDBJ databases">
        <title>Pedobacter paludis sp. nov., isolated from wetland soil.</title>
        <authorList>
            <person name="Zhang Y."/>
            <person name="Wang G."/>
        </authorList>
    </citation>
    <scope>NUCLEOTIDE SEQUENCE [LARGE SCALE GENOMIC DNA]</scope>
    <source>
        <strain evidence="10 11">KCTC22721</strain>
    </source>
</reference>
<organism evidence="10 11">
    <name type="scientific">Pedobacter yonginense</name>
    <dbReference type="NCBI Taxonomy" id="651869"/>
    <lineage>
        <taxon>Bacteria</taxon>
        <taxon>Pseudomonadati</taxon>
        <taxon>Bacteroidota</taxon>
        <taxon>Sphingobacteriia</taxon>
        <taxon>Sphingobacteriales</taxon>
        <taxon>Sphingobacteriaceae</taxon>
        <taxon>Pedobacter</taxon>
    </lineage>
</organism>
<dbReference type="AlphaFoldDB" id="A0A317EUK7"/>
<evidence type="ECO:0000313" key="11">
    <source>
        <dbReference type="Proteomes" id="UP000245379"/>
    </source>
</evidence>
<feature type="transmembrane region" description="Helical" evidence="8">
    <location>
        <begin position="334"/>
        <end position="355"/>
    </location>
</feature>
<evidence type="ECO:0000256" key="6">
    <source>
        <dbReference type="ARBA" id="ARBA00022989"/>
    </source>
</evidence>
<keyword evidence="2" id="KW-1003">Cell membrane</keyword>
<evidence type="ECO:0000256" key="4">
    <source>
        <dbReference type="ARBA" id="ARBA00022679"/>
    </source>
</evidence>
<gene>
    <name evidence="10" type="ORF">DHW03_03165</name>
</gene>
<comment type="caution">
    <text evidence="10">The sequence shown here is derived from an EMBL/GenBank/DDBJ whole genome shotgun (WGS) entry which is preliminary data.</text>
</comment>
<dbReference type="Proteomes" id="UP000245379">
    <property type="component" value="Unassembled WGS sequence"/>
</dbReference>
<dbReference type="OrthoDB" id="9813729at2"/>
<dbReference type="PANTHER" id="PTHR33908:SF11">
    <property type="entry name" value="MEMBRANE PROTEIN"/>
    <property type="match status" value="1"/>
</dbReference>
<sequence length="494" mass="56612">MEIEKRVSQKRFLLYALVTIVLVRIASIFLMGPMPQDAYYYLYSQHPALSYFDHPPAIAMLLRLFTWALGSNVIAIKLADSILTIGTVILFYKLALSFYPKAQAARSTMLLLSTLMVSILSLVSTPDTPLLFFWTLSLLFSYKAITTNKRVWWIVAGMAMGLAFDSKYTAVFLPFGLLLFLILSASHRKKLATVWPWLTCLTMVIFSAPVIIWNIQHNFASFAFQGSQRVGQITAFSIKPKFIFGLLGHQLALLMPILFIALFFGLYKLARKYGKKVAEIPANDLFLLSFFLPIFGLFLIISPIYWVKINWMMPAYITGILWVNAYLSEKWFKWQMIVALVVHLALIIEVVFYPVHIKSDDTWVGWEDLSKQVLSVQKQHQANFVFSDDNYKTSAELNLYSKDFVYAQNVIGEPALEFDFLGTDLSHLAGQSAIYVDSDPRFKDMAMNNPDAEKLKNYFSSVQQLPLIIIKRNGKPIRKFYVYLCSNYRPPIRK</sequence>
<dbReference type="GO" id="GO:0005886">
    <property type="term" value="C:plasma membrane"/>
    <property type="evidence" value="ECO:0007669"/>
    <property type="project" value="UniProtKB-SubCell"/>
</dbReference>
<dbReference type="InterPro" id="IPR050297">
    <property type="entry name" value="LipidA_mod_glycosyltrf_83"/>
</dbReference>
<keyword evidence="4" id="KW-0808">Transferase</keyword>
<dbReference type="GO" id="GO:0009103">
    <property type="term" value="P:lipopolysaccharide biosynthetic process"/>
    <property type="evidence" value="ECO:0007669"/>
    <property type="project" value="UniProtKB-ARBA"/>
</dbReference>
<feature type="transmembrane region" description="Helical" evidence="8">
    <location>
        <begin position="285"/>
        <end position="305"/>
    </location>
</feature>
<keyword evidence="11" id="KW-1185">Reference proteome</keyword>
<dbReference type="GO" id="GO:0016763">
    <property type="term" value="F:pentosyltransferase activity"/>
    <property type="evidence" value="ECO:0007669"/>
    <property type="project" value="TreeGrafter"/>
</dbReference>
<name>A0A317EUK7_9SPHI</name>
<evidence type="ECO:0000259" key="9">
    <source>
        <dbReference type="Pfam" id="PF13231"/>
    </source>
</evidence>
<evidence type="ECO:0000313" key="10">
    <source>
        <dbReference type="EMBL" id="PWS28848.1"/>
    </source>
</evidence>
<feature type="transmembrane region" description="Helical" evidence="8">
    <location>
        <begin position="12"/>
        <end position="34"/>
    </location>
</feature>
<dbReference type="Pfam" id="PF13231">
    <property type="entry name" value="PMT_2"/>
    <property type="match status" value="1"/>
</dbReference>
<evidence type="ECO:0000256" key="1">
    <source>
        <dbReference type="ARBA" id="ARBA00004651"/>
    </source>
</evidence>
<dbReference type="EMBL" id="QGNZ01000001">
    <property type="protein sequence ID" value="PWS28848.1"/>
    <property type="molecule type" value="Genomic_DNA"/>
</dbReference>
<accession>A0A317EUK7</accession>
<evidence type="ECO:0000256" key="7">
    <source>
        <dbReference type="ARBA" id="ARBA00023136"/>
    </source>
</evidence>
<keyword evidence="5 8" id="KW-0812">Transmembrane</keyword>
<evidence type="ECO:0000256" key="5">
    <source>
        <dbReference type="ARBA" id="ARBA00022692"/>
    </source>
</evidence>
<dbReference type="InterPro" id="IPR038731">
    <property type="entry name" value="RgtA/B/C-like"/>
</dbReference>